<dbReference type="AlphaFoldDB" id="A0A174KW68"/>
<gene>
    <name evidence="1" type="ORF">ERS852471_03094</name>
</gene>
<dbReference type="EMBL" id="CYZX01000028">
    <property type="protein sequence ID" value="CUP15141.1"/>
    <property type="molecule type" value="Genomic_DNA"/>
</dbReference>
<dbReference type="RefSeq" id="WP_172675781.1">
    <property type="nucleotide sequence ID" value="NZ_CABIXQ010000028.1"/>
</dbReference>
<proteinExistence type="predicted"/>
<dbReference type="Proteomes" id="UP000095594">
    <property type="component" value="Unassembled WGS sequence"/>
</dbReference>
<dbReference type="InterPro" id="IPR024064">
    <property type="entry name" value="FdhE-like_sf"/>
</dbReference>
<accession>A0A174KW68</accession>
<evidence type="ECO:0000313" key="1">
    <source>
        <dbReference type="EMBL" id="CUP15141.1"/>
    </source>
</evidence>
<sequence length="52" mass="5937">MSKQKRGKYIKTIPGWRGTCPVCGRKRVKLVWTKKGEDGKTLNICKLCSIKN</sequence>
<evidence type="ECO:0000313" key="2">
    <source>
        <dbReference type="Proteomes" id="UP000095594"/>
    </source>
</evidence>
<protein>
    <submittedName>
        <fullName evidence="1">Uncharacterized protein</fullName>
    </submittedName>
</protein>
<dbReference type="SUPFAM" id="SSF144020">
    <property type="entry name" value="FdhE-like"/>
    <property type="match status" value="1"/>
</dbReference>
<name>A0A174KW68_9CLOT</name>
<reference evidence="1 2" key="1">
    <citation type="submission" date="2015-09" db="EMBL/GenBank/DDBJ databases">
        <authorList>
            <consortium name="Pathogen Informatics"/>
        </authorList>
    </citation>
    <scope>NUCLEOTIDE SEQUENCE [LARGE SCALE GENOMIC DNA]</scope>
    <source>
        <strain evidence="1 2">2789STDY5834856</strain>
    </source>
</reference>
<organism evidence="1 2">
    <name type="scientific">Clostridium disporicum</name>
    <dbReference type="NCBI Taxonomy" id="84024"/>
    <lineage>
        <taxon>Bacteria</taxon>
        <taxon>Bacillati</taxon>
        <taxon>Bacillota</taxon>
        <taxon>Clostridia</taxon>
        <taxon>Eubacteriales</taxon>
        <taxon>Clostridiaceae</taxon>
        <taxon>Clostridium</taxon>
    </lineage>
</organism>